<dbReference type="PROSITE" id="PS51257">
    <property type="entry name" value="PROKAR_LIPOPROTEIN"/>
    <property type="match status" value="1"/>
</dbReference>
<dbReference type="Pfam" id="PF25917">
    <property type="entry name" value="BSH_RND"/>
    <property type="match status" value="1"/>
</dbReference>
<comment type="caution">
    <text evidence="4">The sequence shown here is derived from an EMBL/GenBank/DDBJ whole genome shotgun (WGS) entry which is preliminary data.</text>
</comment>
<reference evidence="4" key="1">
    <citation type="submission" date="2022-10" db="EMBL/GenBank/DDBJ databases">
        <authorList>
            <person name="Kim H.S."/>
            <person name="Kim J.-S."/>
            <person name="Suh M.K."/>
            <person name="Eom M.K."/>
            <person name="Lee J.-S."/>
        </authorList>
    </citation>
    <scope>NUCLEOTIDE SEQUENCE</scope>
    <source>
        <strain evidence="4">LIP-5</strain>
    </source>
</reference>
<dbReference type="Gene3D" id="2.40.30.170">
    <property type="match status" value="1"/>
</dbReference>
<gene>
    <name evidence="4" type="ORF">OD355_09370</name>
</gene>
<feature type="domain" description="Multidrug resistance protein MdtA-like barrel-sandwich hybrid" evidence="3">
    <location>
        <begin position="36"/>
        <end position="216"/>
    </location>
</feature>
<dbReference type="PANTHER" id="PTHR30469">
    <property type="entry name" value="MULTIDRUG RESISTANCE PROTEIN MDTA"/>
    <property type="match status" value="1"/>
</dbReference>
<dbReference type="Proteomes" id="UP001209317">
    <property type="component" value="Unassembled WGS sequence"/>
</dbReference>
<keyword evidence="1" id="KW-0175">Coiled coil</keyword>
<dbReference type="AlphaFoldDB" id="A0AAE3LKD3"/>
<feature type="signal peptide" evidence="2">
    <location>
        <begin position="1"/>
        <end position="22"/>
    </location>
</feature>
<evidence type="ECO:0000313" key="4">
    <source>
        <dbReference type="EMBL" id="MCU7694722.1"/>
    </source>
</evidence>
<feature type="chain" id="PRO_5042005337" evidence="2">
    <location>
        <begin position="23"/>
        <end position="316"/>
    </location>
</feature>
<protein>
    <submittedName>
        <fullName evidence="4">HlyD family efflux transporter periplasmic adaptor subunit</fullName>
    </submittedName>
</protein>
<dbReference type="PANTHER" id="PTHR30469:SF33">
    <property type="entry name" value="SLR1207 PROTEIN"/>
    <property type="match status" value="1"/>
</dbReference>
<evidence type="ECO:0000259" key="3">
    <source>
        <dbReference type="Pfam" id="PF25917"/>
    </source>
</evidence>
<evidence type="ECO:0000256" key="1">
    <source>
        <dbReference type="SAM" id="Coils"/>
    </source>
</evidence>
<evidence type="ECO:0000313" key="5">
    <source>
        <dbReference type="Proteomes" id="UP001209317"/>
    </source>
</evidence>
<feature type="coiled-coil region" evidence="1">
    <location>
        <begin position="68"/>
        <end position="161"/>
    </location>
</feature>
<name>A0AAE3LKD3_9BACT</name>
<keyword evidence="2" id="KW-0732">Signal</keyword>
<organism evidence="4 5">
    <name type="scientific">Haoranjiania flava</name>
    <dbReference type="NCBI Taxonomy" id="1856322"/>
    <lineage>
        <taxon>Bacteria</taxon>
        <taxon>Pseudomonadati</taxon>
        <taxon>Bacteroidota</taxon>
        <taxon>Chitinophagia</taxon>
        <taxon>Chitinophagales</taxon>
        <taxon>Chitinophagaceae</taxon>
        <taxon>Haoranjiania</taxon>
    </lineage>
</organism>
<keyword evidence="5" id="KW-1185">Reference proteome</keyword>
<dbReference type="EMBL" id="JAOTPL010000012">
    <property type="protein sequence ID" value="MCU7694722.1"/>
    <property type="molecule type" value="Genomic_DNA"/>
</dbReference>
<proteinExistence type="predicted"/>
<dbReference type="GO" id="GO:1990281">
    <property type="term" value="C:efflux pump complex"/>
    <property type="evidence" value="ECO:0007669"/>
    <property type="project" value="TreeGrafter"/>
</dbReference>
<dbReference type="GO" id="GO:0015562">
    <property type="term" value="F:efflux transmembrane transporter activity"/>
    <property type="evidence" value="ECO:0007669"/>
    <property type="project" value="TreeGrafter"/>
</dbReference>
<accession>A0AAE3LKD3</accession>
<evidence type="ECO:0000256" key="2">
    <source>
        <dbReference type="SAM" id="SignalP"/>
    </source>
</evidence>
<dbReference type="InterPro" id="IPR058625">
    <property type="entry name" value="MdtA-like_BSH"/>
</dbReference>
<sequence>MQKTILLTLIISVMLTSCTNNKQDFDAAGNFEADEVIVSAQQNGEIKELNISEGNTLERNTIVGQIDVQAQKLQKQQTEAAISSLQQKTVSSSAQEAVVQKQLAAQQAQLQTLKKEKQRTENLVNADAAPRKQLDDIDAQIDQLQKQMTATQAQADVYRNNANTQNRSILSERTPLERSQEIINFQISKGEIVNPVTGVVLSKYAMQGEMATIGRPLYKIANMDTLSLKAYVTGQQLPKIRIGQQVTVLIDNENKTYKYYTGVISWISDKSEFTPKTIQTKNERANLVYAIKVRVVNDGYLKIGMYSEVVFDTSEK</sequence>
<dbReference type="RefSeq" id="WP_263038207.1">
    <property type="nucleotide sequence ID" value="NZ_JAOTPL010000012.1"/>
</dbReference>